<dbReference type="InterPro" id="IPR033985">
    <property type="entry name" value="SusD-like_N"/>
</dbReference>
<dbReference type="SUPFAM" id="SSF48452">
    <property type="entry name" value="TPR-like"/>
    <property type="match status" value="1"/>
</dbReference>
<evidence type="ECO:0000256" key="2">
    <source>
        <dbReference type="ARBA" id="ARBA00006275"/>
    </source>
</evidence>
<organism evidence="8 9">
    <name type="scientific">Sphingobacterium kitahiroshimense</name>
    <dbReference type="NCBI Taxonomy" id="470446"/>
    <lineage>
        <taxon>Bacteria</taxon>
        <taxon>Pseudomonadati</taxon>
        <taxon>Bacteroidota</taxon>
        <taxon>Sphingobacteriia</taxon>
        <taxon>Sphingobacteriales</taxon>
        <taxon>Sphingobacteriaceae</taxon>
        <taxon>Sphingobacterium</taxon>
    </lineage>
</organism>
<evidence type="ECO:0000256" key="5">
    <source>
        <dbReference type="ARBA" id="ARBA00023237"/>
    </source>
</evidence>
<sequence>MKKSKILISIIFITFALTSCTKYLDKMPDDQLTLEMVFNDKTRTEDWLAGIYSNIPDPYWGYTRSIGWDPLSDDMAPSTGWEQFGWTLLAKQTGNWNPTSDWDPNYWSELPKRIRSAYIFLEHVKPNAAQLVTEDEVNLMKAEARFMIAYYYSLLLETYGAIPFQLGMADPNGSEEELMLGQTPFDNIVKWIDQELLDLSAVLPASYTNTQKYGRATSIMCLAVRARLLLFAASPLVNGNSAYKSFVNNKGEAIYNATFDANKWGIATQASKLLIDRAEASGHKLYYEYNSDGSIDPFMSYLNMMFRRPQDGNKEILFARPNSDFGEYDRHAQPRGTGGNGGLGITQSLVDAFYMENGRTINDPLSGYREKGFSSANEIRNTQWAESKGGGIVTLQGTFNMYTHREPRFYISVLYNGAWFRRENRTTEFYLGSWDGGPTHDAPQNGYLVRKKVHPDYDPRNGTNPYRPGILYRLGEAYLNYAEALNESNPGHADILKYLNLIRERGGIPQYGTGPSALPVPSSQEQVRQAIRQERRVELNNEGIRYRDIRRWKIGEQTINGNFYGMNFSGTEKDDNDANPKAFFKRSVYQKRLFSEKNYWFPVPQSEIDKNKNLVQNPFWD</sequence>
<evidence type="ECO:0000256" key="3">
    <source>
        <dbReference type="ARBA" id="ARBA00022729"/>
    </source>
</evidence>
<name>A0ABV0BZ16_9SPHI</name>
<feature type="domain" description="RagB/SusD" evidence="6">
    <location>
        <begin position="328"/>
        <end position="620"/>
    </location>
</feature>
<dbReference type="Pfam" id="PF07980">
    <property type="entry name" value="SusD_RagB"/>
    <property type="match status" value="1"/>
</dbReference>
<dbReference type="PROSITE" id="PS51257">
    <property type="entry name" value="PROKAR_LIPOPROTEIN"/>
    <property type="match status" value="1"/>
</dbReference>
<dbReference type="EMBL" id="JBDJNQ010000013">
    <property type="protein sequence ID" value="MEN5380010.1"/>
    <property type="molecule type" value="Genomic_DNA"/>
</dbReference>
<protein>
    <submittedName>
        <fullName evidence="8">RagB/SusD family nutrient uptake outer membrane protein</fullName>
    </submittedName>
</protein>
<reference evidence="8 9" key="1">
    <citation type="submission" date="2024-04" db="EMBL/GenBank/DDBJ databases">
        <title>WGS of bacteria from Torrens River.</title>
        <authorList>
            <person name="Wyrsch E.R."/>
            <person name="Drigo B."/>
        </authorList>
    </citation>
    <scope>NUCLEOTIDE SEQUENCE [LARGE SCALE GENOMIC DNA]</scope>
    <source>
        <strain evidence="8 9">TWI391</strain>
    </source>
</reference>
<evidence type="ECO:0000259" key="6">
    <source>
        <dbReference type="Pfam" id="PF07980"/>
    </source>
</evidence>
<keyword evidence="9" id="KW-1185">Reference proteome</keyword>
<comment type="caution">
    <text evidence="8">The sequence shown here is derived from an EMBL/GenBank/DDBJ whole genome shotgun (WGS) entry which is preliminary data.</text>
</comment>
<keyword evidence="3" id="KW-0732">Signal</keyword>
<evidence type="ECO:0000313" key="8">
    <source>
        <dbReference type="EMBL" id="MEN5380010.1"/>
    </source>
</evidence>
<comment type="subcellular location">
    <subcellularLocation>
        <location evidence="1">Cell outer membrane</location>
    </subcellularLocation>
</comment>
<evidence type="ECO:0000256" key="4">
    <source>
        <dbReference type="ARBA" id="ARBA00023136"/>
    </source>
</evidence>
<dbReference type="RefSeq" id="WP_346582866.1">
    <property type="nucleotide sequence ID" value="NZ_JBDJNQ010000013.1"/>
</dbReference>
<keyword evidence="5" id="KW-0998">Cell outer membrane</keyword>
<dbReference type="InterPro" id="IPR012944">
    <property type="entry name" value="SusD_RagB_dom"/>
</dbReference>
<evidence type="ECO:0000256" key="1">
    <source>
        <dbReference type="ARBA" id="ARBA00004442"/>
    </source>
</evidence>
<dbReference type="Gene3D" id="1.25.40.390">
    <property type="match status" value="1"/>
</dbReference>
<comment type="similarity">
    <text evidence="2">Belongs to the SusD family.</text>
</comment>
<proteinExistence type="inferred from homology"/>
<evidence type="ECO:0000313" key="9">
    <source>
        <dbReference type="Proteomes" id="UP001409291"/>
    </source>
</evidence>
<accession>A0ABV0BZ16</accession>
<gene>
    <name evidence="8" type="ORF">ABE541_22270</name>
</gene>
<keyword evidence="4" id="KW-0472">Membrane</keyword>
<dbReference type="InterPro" id="IPR011990">
    <property type="entry name" value="TPR-like_helical_dom_sf"/>
</dbReference>
<dbReference type="Pfam" id="PF14322">
    <property type="entry name" value="SusD-like_3"/>
    <property type="match status" value="1"/>
</dbReference>
<dbReference type="Proteomes" id="UP001409291">
    <property type="component" value="Unassembled WGS sequence"/>
</dbReference>
<evidence type="ECO:0000259" key="7">
    <source>
        <dbReference type="Pfam" id="PF14322"/>
    </source>
</evidence>
<feature type="domain" description="SusD-like N-terminal" evidence="7">
    <location>
        <begin position="22"/>
        <end position="229"/>
    </location>
</feature>